<dbReference type="AlphaFoldDB" id="A0A2T4AVZ3"/>
<protein>
    <submittedName>
        <fullName evidence="1">Uncharacterized protein</fullName>
    </submittedName>
</protein>
<organism evidence="1 2">
    <name type="scientific">Trichoderma harzianum CBS 226.95</name>
    <dbReference type="NCBI Taxonomy" id="983964"/>
    <lineage>
        <taxon>Eukaryota</taxon>
        <taxon>Fungi</taxon>
        <taxon>Dikarya</taxon>
        <taxon>Ascomycota</taxon>
        <taxon>Pezizomycotina</taxon>
        <taxon>Sordariomycetes</taxon>
        <taxon>Hypocreomycetidae</taxon>
        <taxon>Hypocreales</taxon>
        <taxon>Hypocreaceae</taxon>
        <taxon>Trichoderma</taxon>
    </lineage>
</organism>
<proteinExistence type="predicted"/>
<name>A0A2T4AVZ3_TRIHA</name>
<dbReference type="EMBL" id="KZ679675">
    <property type="protein sequence ID" value="PTB61225.1"/>
    <property type="molecule type" value="Genomic_DNA"/>
</dbReference>
<keyword evidence="2" id="KW-1185">Reference proteome</keyword>
<dbReference type="RefSeq" id="XP_024780902.1">
    <property type="nucleotide sequence ID" value="XM_024913396.1"/>
</dbReference>
<reference evidence="1 2" key="1">
    <citation type="submission" date="2016-07" db="EMBL/GenBank/DDBJ databases">
        <title>Multiple horizontal gene transfer events from other fungi enriched the ability of initially mycotrophic Trichoderma (Ascomycota) to feed on dead plant biomass.</title>
        <authorList>
            <consortium name="DOE Joint Genome Institute"/>
            <person name="Aerts A."/>
            <person name="Atanasova L."/>
            <person name="Chenthamara K."/>
            <person name="Zhang J."/>
            <person name="Grujic M."/>
            <person name="Henrissat B."/>
            <person name="Kuo A."/>
            <person name="Salamov A."/>
            <person name="Lipzen A."/>
            <person name="Labutti K."/>
            <person name="Barry K."/>
            <person name="Miao Y."/>
            <person name="Rahimi M.J."/>
            <person name="Shen Q."/>
            <person name="Grigoriev I.V."/>
            <person name="Kubicek C.P."/>
            <person name="Druzhinina I.S."/>
        </authorList>
    </citation>
    <scope>NUCLEOTIDE SEQUENCE [LARGE SCALE GENOMIC DNA]</scope>
    <source>
        <strain evidence="1 2">CBS 226.95</strain>
    </source>
</reference>
<dbReference type="Proteomes" id="UP000241690">
    <property type="component" value="Unassembled WGS sequence"/>
</dbReference>
<evidence type="ECO:0000313" key="1">
    <source>
        <dbReference type="EMBL" id="PTB61225.1"/>
    </source>
</evidence>
<evidence type="ECO:0000313" key="2">
    <source>
        <dbReference type="Proteomes" id="UP000241690"/>
    </source>
</evidence>
<sequence>MASLLSRALLARIGRTRYSSPQQIGQAVCCAFFFSTSWILSEGILVVVRGLISPVCLAWPGYNSMQVHGISGSFCGGWRYCYHMLLGGILESIRSTSTRIILNLVHG</sequence>
<accession>A0A2T4AVZ3</accession>
<dbReference type="GeneID" id="36621958"/>
<gene>
    <name evidence="1" type="ORF">M431DRAFT_206417</name>
</gene>